<evidence type="ECO:0000313" key="1">
    <source>
        <dbReference type="EMBL" id="SVE46676.1"/>
    </source>
</evidence>
<name>A0A383DQA1_9ZZZZ</name>
<gene>
    <name evidence="1" type="ORF">METZ01_LOCUS499530</name>
</gene>
<organism evidence="1">
    <name type="scientific">marine metagenome</name>
    <dbReference type="NCBI Taxonomy" id="408172"/>
    <lineage>
        <taxon>unclassified sequences</taxon>
        <taxon>metagenomes</taxon>
        <taxon>ecological metagenomes</taxon>
    </lineage>
</organism>
<sequence>MLEEFFDVVTRDHFDDISRLNAALRLSGEGALVPHVPPHTFVGDIYNMKENDCVLIIGINPLLWLDPRFEKANIELPTRCLKNFRISGDLNHFLDWFNFQNQYFLRDERNDGHFKKIGKLVGPRYFPQTYKQGDYQKTLFRHVVEVDVVQYFSRKAQINAKKLANLYGHDS</sequence>
<feature type="non-terminal residue" evidence="1">
    <location>
        <position position="171"/>
    </location>
</feature>
<reference evidence="1" key="1">
    <citation type="submission" date="2018-05" db="EMBL/GenBank/DDBJ databases">
        <authorList>
            <person name="Lanie J.A."/>
            <person name="Ng W.-L."/>
            <person name="Kazmierczak K.M."/>
            <person name="Andrzejewski T.M."/>
            <person name="Davidsen T.M."/>
            <person name="Wayne K.J."/>
            <person name="Tettelin H."/>
            <person name="Glass J.I."/>
            <person name="Rusch D."/>
            <person name="Podicherti R."/>
            <person name="Tsui H.-C.T."/>
            <person name="Winkler M.E."/>
        </authorList>
    </citation>
    <scope>NUCLEOTIDE SEQUENCE</scope>
</reference>
<protein>
    <submittedName>
        <fullName evidence="1">Uncharacterized protein</fullName>
    </submittedName>
</protein>
<proteinExistence type="predicted"/>
<accession>A0A383DQA1</accession>
<dbReference type="EMBL" id="UINC01219280">
    <property type="protein sequence ID" value="SVE46676.1"/>
    <property type="molecule type" value="Genomic_DNA"/>
</dbReference>
<dbReference type="AlphaFoldDB" id="A0A383DQA1"/>